<feature type="domain" description="CHAT" evidence="2">
    <location>
        <begin position="495"/>
        <end position="774"/>
    </location>
</feature>
<evidence type="ECO:0000259" key="2">
    <source>
        <dbReference type="Pfam" id="PF12770"/>
    </source>
</evidence>
<dbReference type="Pfam" id="PF13181">
    <property type="entry name" value="TPR_8"/>
    <property type="match status" value="1"/>
</dbReference>
<feature type="repeat" description="TPR" evidence="1">
    <location>
        <begin position="223"/>
        <end position="256"/>
    </location>
</feature>
<proteinExistence type="predicted"/>
<dbReference type="RefSeq" id="WP_109012884.1">
    <property type="nucleotide sequence ID" value="NZ_BDUD01000002.1"/>
</dbReference>
<dbReference type="OrthoDB" id="443153at2"/>
<dbReference type="SMART" id="SM00028">
    <property type="entry name" value="TPR"/>
    <property type="match status" value="6"/>
</dbReference>
<evidence type="ECO:0000313" key="4">
    <source>
        <dbReference type="Proteomes" id="UP000245124"/>
    </source>
</evidence>
<organism evidence="3 4">
    <name type="scientific">Nostoc commune NIES-4072</name>
    <dbReference type="NCBI Taxonomy" id="2005467"/>
    <lineage>
        <taxon>Bacteria</taxon>
        <taxon>Bacillati</taxon>
        <taxon>Cyanobacteriota</taxon>
        <taxon>Cyanophyceae</taxon>
        <taxon>Nostocales</taxon>
        <taxon>Nostocaceae</taxon>
        <taxon>Nostoc</taxon>
    </lineage>
</organism>
<dbReference type="SUPFAM" id="SSF48452">
    <property type="entry name" value="TPR-like"/>
    <property type="match status" value="2"/>
</dbReference>
<sequence>MKTIHYRRISLTVFTTLTLIISFIPANFLLVFQSPSVSAQTANSEALSLVKLGDYYKELNNIPRAIEFYQQGLAIAKANKDQSTAVSILKALSEVYLSQEDYAAAIDVSRQGLALAGEILDSSAEMKFLDYLSRAYYLIADYEQAIKYSQQHLASARTATFSGQFIQNHLTVTRRGKSVSDEAQALMTLGNIYYQKSEYDKAIDYYQQFLSIARSQKQRQGEGQVLGNIGLVYASKGEAAKAIDYFEKDLAIQREFRDRLGESQTLGYLASAYSRLKNYSKAVEYYQQSLLIAREVKYTRGEAINLYNLGLTLALFGKLPEAEKSLRDAIDVHESLRKKLGNNDAYKVSIFEQEAKIYQGLQQVLIGQEKNNEALEVSEWGRARAFVDLLARRLSTNGKGVTTSEPVVDKPTLPLLQKIAKQQNATLVQYSVIGDDKSKLYIWVIKPTGEVTFRESDLESLLQKENTTLAKLVTTSRQSIGVRGGIIASENLNQLKRLHELLIKPIADLLSSNENNRVIFIPQSSLFLVPFPALQDEQGKYLIEKHTILTAPSIQVLDLTRRQRGAETTTSLENALIVGNPIMPKVVLEPGQSPEQLKDLPWAKKEAQDIASLLKTDAITGKQATKAAIVKKMPSARIIHLATHGLLDDNRGLGSAIALAPSGNDNGLLTAEEILNLKLNADLVVLSACDTGRGRITGDGVIGLSRSLISAGVPSVIVSLWAVDDNSTSFLMTEFYKNLQQKLDKATALRKAMLTTMQKYPEPKYWAAFTLIGEY</sequence>
<dbReference type="EMBL" id="BDUD01000002">
    <property type="protein sequence ID" value="GBG22853.1"/>
    <property type="molecule type" value="Genomic_DNA"/>
</dbReference>
<dbReference type="Pfam" id="PF12770">
    <property type="entry name" value="CHAT"/>
    <property type="match status" value="1"/>
</dbReference>
<dbReference type="PANTHER" id="PTHR10098">
    <property type="entry name" value="RAPSYN-RELATED"/>
    <property type="match status" value="1"/>
</dbReference>
<dbReference type="AlphaFoldDB" id="A0A2R5G322"/>
<dbReference type="InterPro" id="IPR011990">
    <property type="entry name" value="TPR-like_helical_dom_sf"/>
</dbReference>
<evidence type="ECO:0000313" key="3">
    <source>
        <dbReference type="EMBL" id="GBG22853.1"/>
    </source>
</evidence>
<gene>
    <name evidence="3" type="ORF">NIES4072_65650</name>
</gene>
<name>A0A2R5G322_NOSCO</name>
<dbReference type="Gene3D" id="1.25.40.10">
    <property type="entry name" value="Tetratricopeptide repeat domain"/>
    <property type="match status" value="2"/>
</dbReference>
<accession>A0A2R5G322</accession>
<dbReference type="PROSITE" id="PS50293">
    <property type="entry name" value="TPR_REGION"/>
    <property type="match status" value="1"/>
</dbReference>
<dbReference type="Pfam" id="PF13424">
    <property type="entry name" value="TPR_12"/>
    <property type="match status" value="2"/>
</dbReference>
<feature type="repeat" description="TPR" evidence="1">
    <location>
        <begin position="183"/>
        <end position="216"/>
    </location>
</feature>
<keyword evidence="4" id="KW-1185">Reference proteome</keyword>
<keyword evidence="1" id="KW-0802">TPR repeat</keyword>
<dbReference type="InterPro" id="IPR019734">
    <property type="entry name" value="TPR_rpt"/>
</dbReference>
<dbReference type="PANTHER" id="PTHR10098:SF108">
    <property type="entry name" value="TETRATRICOPEPTIDE REPEAT PROTEIN 28"/>
    <property type="match status" value="1"/>
</dbReference>
<evidence type="ECO:0000256" key="1">
    <source>
        <dbReference type="PROSITE-ProRule" id="PRU00339"/>
    </source>
</evidence>
<dbReference type="InterPro" id="IPR024983">
    <property type="entry name" value="CHAT_dom"/>
</dbReference>
<dbReference type="Proteomes" id="UP000245124">
    <property type="component" value="Unassembled WGS sequence"/>
</dbReference>
<protein>
    <submittedName>
        <fullName evidence="3">TPR repeat-containing protein</fullName>
    </submittedName>
</protein>
<feature type="repeat" description="TPR" evidence="1">
    <location>
        <begin position="263"/>
        <end position="296"/>
    </location>
</feature>
<dbReference type="PROSITE" id="PS50005">
    <property type="entry name" value="TPR"/>
    <property type="match status" value="4"/>
</dbReference>
<reference evidence="3 4" key="1">
    <citation type="submission" date="2017-06" db="EMBL/GenBank/DDBJ databases">
        <title>Genome sequencing of cyanobaciteial culture collection at National Institute for Environmental Studies (NIES).</title>
        <authorList>
            <person name="Hirose Y."/>
            <person name="Shimura Y."/>
            <person name="Fujisawa T."/>
            <person name="Nakamura Y."/>
            <person name="Kawachi M."/>
        </authorList>
    </citation>
    <scope>NUCLEOTIDE SEQUENCE [LARGE SCALE GENOMIC DNA]</scope>
    <source>
        <strain evidence="3 4">NIES-4072</strain>
    </source>
</reference>
<feature type="repeat" description="TPR" evidence="1">
    <location>
        <begin position="46"/>
        <end position="79"/>
    </location>
</feature>
<comment type="caution">
    <text evidence="3">The sequence shown here is derived from an EMBL/GenBank/DDBJ whole genome shotgun (WGS) entry which is preliminary data.</text>
</comment>